<reference evidence="2" key="1">
    <citation type="submission" date="2020-12" db="EMBL/GenBank/DDBJ databases">
        <authorList>
            <person name="Iha C."/>
        </authorList>
    </citation>
    <scope>NUCLEOTIDE SEQUENCE</scope>
</reference>
<name>A0A8S1JD22_9CHLO</name>
<feature type="transmembrane region" description="Helical" evidence="1">
    <location>
        <begin position="19"/>
        <end position="37"/>
    </location>
</feature>
<accession>A0A8S1JD22</accession>
<sequence>MTAHRASAAVTASSHTSQWMRACQVACIALCCFLFFMHHSDVTRYAMMVRTKTSSRSVSLPMRLQLPFCYNVSAAQNWYVVIASCSRMLLVWSKSKKSFCCDIALYSDIVHCACCCAVVDQNVAITMNGSCLQPVQTLQLQIFLDKFSDVFVHVPCLALHANKKPEPVPGSENRT</sequence>
<keyword evidence="3" id="KW-1185">Reference proteome</keyword>
<organism evidence="2 3">
    <name type="scientific">Ostreobium quekettii</name>
    <dbReference type="NCBI Taxonomy" id="121088"/>
    <lineage>
        <taxon>Eukaryota</taxon>
        <taxon>Viridiplantae</taxon>
        <taxon>Chlorophyta</taxon>
        <taxon>core chlorophytes</taxon>
        <taxon>Ulvophyceae</taxon>
        <taxon>TCBD clade</taxon>
        <taxon>Bryopsidales</taxon>
        <taxon>Ostreobineae</taxon>
        <taxon>Ostreobiaceae</taxon>
        <taxon>Ostreobium</taxon>
    </lineage>
</organism>
<comment type="caution">
    <text evidence="2">The sequence shown here is derived from an EMBL/GenBank/DDBJ whole genome shotgun (WGS) entry which is preliminary data.</text>
</comment>
<proteinExistence type="predicted"/>
<dbReference type="Proteomes" id="UP000708148">
    <property type="component" value="Unassembled WGS sequence"/>
</dbReference>
<keyword evidence="1" id="KW-1133">Transmembrane helix</keyword>
<evidence type="ECO:0000256" key="1">
    <source>
        <dbReference type="SAM" id="Phobius"/>
    </source>
</evidence>
<dbReference type="AlphaFoldDB" id="A0A8S1JD22"/>
<keyword evidence="1" id="KW-0812">Transmembrane</keyword>
<gene>
    <name evidence="2" type="ORF">OSTQU699_LOCUS10350</name>
</gene>
<evidence type="ECO:0000313" key="2">
    <source>
        <dbReference type="EMBL" id="CAD7704995.1"/>
    </source>
</evidence>
<evidence type="ECO:0000313" key="3">
    <source>
        <dbReference type="Proteomes" id="UP000708148"/>
    </source>
</evidence>
<keyword evidence="1" id="KW-0472">Membrane</keyword>
<dbReference type="EMBL" id="CAJHUC010002997">
    <property type="protein sequence ID" value="CAD7704995.1"/>
    <property type="molecule type" value="Genomic_DNA"/>
</dbReference>
<protein>
    <submittedName>
        <fullName evidence="2">Uncharacterized protein</fullName>
    </submittedName>
</protein>